<organism evidence="1">
    <name type="scientific">marine metagenome</name>
    <dbReference type="NCBI Taxonomy" id="408172"/>
    <lineage>
        <taxon>unclassified sequences</taxon>
        <taxon>metagenomes</taxon>
        <taxon>ecological metagenomes</taxon>
    </lineage>
</organism>
<name>A0A382YZH4_9ZZZZ</name>
<dbReference type="EMBL" id="UINC01179749">
    <property type="protein sequence ID" value="SVD88593.1"/>
    <property type="molecule type" value="Genomic_DNA"/>
</dbReference>
<protein>
    <submittedName>
        <fullName evidence="1">Uncharacterized protein</fullName>
    </submittedName>
</protein>
<reference evidence="1" key="1">
    <citation type="submission" date="2018-05" db="EMBL/GenBank/DDBJ databases">
        <authorList>
            <person name="Lanie J.A."/>
            <person name="Ng W.-L."/>
            <person name="Kazmierczak K.M."/>
            <person name="Andrzejewski T.M."/>
            <person name="Davidsen T.M."/>
            <person name="Wayne K.J."/>
            <person name="Tettelin H."/>
            <person name="Glass J.I."/>
            <person name="Rusch D."/>
            <person name="Podicherti R."/>
            <person name="Tsui H.-C.T."/>
            <person name="Winkler M.E."/>
        </authorList>
    </citation>
    <scope>NUCLEOTIDE SEQUENCE</scope>
</reference>
<feature type="non-terminal residue" evidence="1">
    <location>
        <position position="41"/>
    </location>
</feature>
<proteinExistence type="predicted"/>
<accession>A0A382YZH4</accession>
<gene>
    <name evidence="1" type="ORF">METZ01_LOCUS441447</name>
</gene>
<sequence length="41" mass="5149">MSLLEFLQRRKTERLLWETEDSGLKVQVWEKHDRREMRFGN</sequence>
<evidence type="ECO:0000313" key="1">
    <source>
        <dbReference type="EMBL" id="SVD88593.1"/>
    </source>
</evidence>
<dbReference type="AlphaFoldDB" id="A0A382YZH4"/>